<dbReference type="AlphaFoldDB" id="A0AAV1NU25"/>
<accession>A0AAV1NU25</accession>
<sequence>MEEGTRRKDRKRGQNQEKRGVKQIEMNFNKRTGASKGGGGEEEMEGAQSDWYCKFHPLDTKGHKVPLQICISSEVRGQSVTEAPVEQSVSCLITSAIPSNHITAAASHVQILIQLSNIIRLTCELCFSLDFCFDEEITDSLMTTDDAHGQLEVAGEIF</sequence>
<reference evidence="2 3" key="1">
    <citation type="submission" date="2024-01" db="EMBL/GenBank/DDBJ databases">
        <authorList>
            <person name="Alioto T."/>
            <person name="Alioto T."/>
            <person name="Gomez Garrido J."/>
        </authorList>
    </citation>
    <scope>NUCLEOTIDE SEQUENCE [LARGE SCALE GENOMIC DNA]</scope>
</reference>
<evidence type="ECO:0000313" key="2">
    <source>
        <dbReference type="EMBL" id="CAK6962493.1"/>
    </source>
</evidence>
<feature type="compositionally biased region" description="Basic and acidic residues" evidence="1">
    <location>
        <begin position="1"/>
        <end position="22"/>
    </location>
</feature>
<keyword evidence="3" id="KW-1185">Reference proteome</keyword>
<comment type="caution">
    <text evidence="2">The sequence shown here is derived from an EMBL/GenBank/DDBJ whole genome shotgun (WGS) entry which is preliminary data.</text>
</comment>
<feature type="region of interest" description="Disordered" evidence="1">
    <location>
        <begin position="1"/>
        <end position="43"/>
    </location>
</feature>
<dbReference type="Proteomes" id="UP001314229">
    <property type="component" value="Unassembled WGS sequence"/>
</dbReference>
<name>A0AAV1NU25_SCOSC</name>
<evidence type="ECO:0000256" key="1">
    <source>
        <dbReference type="SAM" id="MobiDB-lite"/>
    </source>
</evidence>
<organism evidence="2 3">
    <name type="scientific">Scomber scombrus</name>
    <name type="common">Atlantic mackerel</name>
    <name type="synonym">Scomber vernalis</name>
    <dbReference type="NCBI Taxonomy" id="13677"/>
    <lineage>
        <taxon>Eukaryota</taxon>
        <taxon>Metazoa</taxon>
        <taxon>Chordata</taxon>
        <taxon>Craniata</taxon>
        <taxon>Vertebrata</taxon>
        <taxon>Euteleostomi</taxon>
        <taxon>Actinopterygii</taxon>
        <taxon>Neopterygii</taxon>
        <taxon>Teleostei</taxon>
        <taxon>Neoteleostei</taxon>
        <taxon>Acanthomorphata</taxon>
        <taxon>Pelagiaria</taxon>
        <taxon>Scombriformes</taxon>
        <taxon>Scombridae</taxon>
        <taxon>Scomber</taxon>
    </lineage>
</organism>
<evidence type="ECO:0000313" key="3">
    <source>
        <dbReference type="Proteomes" id="UP001314229"/>
    </source>
</evidence>
<gene>
    <name evidence="2" type="ORF">FSCOSCO3_A033391</name>
</gene>
<protein>
    <submittedName>
        <fullName evidence="2">Uncharacterized protein</fullName>
    </submittedName>
</protein>
<proteinExistence type="predicted"/>
<dbReference type="EMBL" id="CAWUFR010000058">
    <property type="protein sequence ID" value="CAK6962493.1"/>
    <property type="molecule type" value="Genomic_DNA"/>
</dbReference>